<keyword evidence="2" id="KW-0378">Hydrolase</keyword>
<evidence type="ECO:0000256" key="2">
    <source>
        <dbReference type="ARBA" id="ARBA00022801"/>
    </source>
</evidence>
<evidence type="ECO:0000259" key="3">
    <source>
        <dbReference type="Pfam" id="PF03061"/>
    </source>
</evidence>
<dbReference type="InterPro" id="IPR006683">
    <property type="entry name" value="Thioestr_dom"/>
</dbReference>
<dbReference type="InterPro" id="IPR003736">
    <property type="entry name" value="PAAI_dom"/>
</dbReference>
<protein>
    <submittedName>
        <fullName evidence="4">PaaI family thioesterase</fullName>
    </submittedName>
</protein>
<name>A0A419F9N6_9BACT</name>
<accession>A0A419F9N6</accession>
<dbReference type="AlphaFoldDB" id="A0A419F9N6"/>
<comment type="similarity">
    <text evidence="1">Belongs to the thioesterase PaaI family.</text>
</comment>
<reference evidence="4 5" key="1">
    <citation type="journal article" date="2017" name="ISME J.">
        <title>Energy and carbon metabolisms in a deep terrestrial subsurface fluid microbial community.</title>
        <authorList>
            <person name="Momper L."/>
            <person name="Jungbluth S.P."/>
            <person name="Lee M.D."/>
            <person name="Amend J.P."/>
        </authorList>
    </citation>
    <scope>NUCLEOTIDE SEQUENCE [LARGE SCALE GENOMIC DNA]</scope>
    <source>
        <strain evidence="4">SURF_17</strain>
    </source>
</reference>
<dbReference type="NCBIfam" id="TIGR00369">
    <property type="entry name" value="unchar_dom_1"/>
    <property type="match status" value="1"/>
</dbReference>
<dbReference type="InterPro" id="IPR029069">
    <property type="entry name" value="HotDog_dom_sf"/>
</dbReference>
<feature type="domain" description="Thioesterase" evidence="3">
    <location>
        <begin position="59"/>
        <end position="134"/>
    </location>
</feature>
<dbReference type="PANTHER" id="PTHR21660:SF1">
    <property type="entry name" value="ACYL-COENZYME A THIOESTERASE 13"/>
    <property type="match status" value="1"/>
</dbReference>
<dbReference type="Gene3D" id="3.10.129.10">
    <property type="entry name" value="Hotdog Thioesterase"/>
    <property type="match status" value="1"/>
</dbReference>
<dbReference type="GO" id="GO:0047617">
    <property type="term" value="F:fatty acyl-CoA hydrolase activity"/>
    <property type="evidence" value="ECO:0007669"/>
    <property type="project" value="InterPro"/>
</dbReference>
<proteinExistence type="inferred from homology"/>
<dbReference type="Pfam" id="PF03061">
    <property type="entry name" value="4HBT"/>
    <property type="match status" value="1"/>
</dbReference>
<evidence type="ECO:0000256" key="1">
    <source>
        <dbReference type="ARBA" id="ARBA00008324"/>
    </source>
</evidence>
<gene>
    <name evidence="4" type="ORF">C4532_00235</name>
</gene>
<dbReference type="InterPro" id="IPR039298">
    <property type="entry name" value="ACOT13"/>
</dbReference>
<dbReference type="Proteomes" id="UP000285961">
    <property type="component" value="Unassembled WGS sequence"/>
</dbReference>
<dbReference type="CDD" id="cd03443">
    <property type="entry name" value="PaaI_thioesterase"/>
    <property type="match status" value="1"/>
</dbReference>
<evidence type="ECO:0000313" key="4">
    <source>
        <dbReference type="EMBL" id="RJP75559.1"/>
    </source>
</evidence>
<evidence type="ECO:0000313" key="5">
    <source>
        <dbReference type="Proteomes" id="UP000285961"/>
    </source>
</evidence>
<dbReference type="PANTHER" id="PTHR21660">
    <property type="entry name" value="THIOESTERASE SUPERFAMILY MEMBER-RELATED"/>
    <property type="match status" value="1"/>
</dbReference>
<dbReference type="EMBL" id="QZKI01000002">
    <property type="protein sequence ID" value="RJP75559.1"/>
    <property type="molecule type" value="Genomic_DNA"/>
</dbReference>
<organism evidence="4 5">
    <name type="scientific">Candidatus Abyssobacteria bacterium SURF_17</name>
    <dbReference type="NCBI Taxonomy" id="2093361"/>
    <lineage>
        <taxon>Bacteria</taxon>
        <taxon>Pseudomonadati</taxon>
        <taxon>Candidatus Hydrogenedentota</taxon>
        <taxon>Candidatus Abyssobacteria</taxon>
    </lineage>
</organism>
<dbReference type="SUPFAM" id="SSF54637">
    <property type="entry name" value="Thioesterase/thiol ester dehydrase-isomerase"/>
    <property type="match status" value="1"/>
</dbReference>
<comment type="caution">
    <text evidence="4">The sequence shown here is derived from an EMBL/GenBank/DDBJ whole genome shotgun (WGS) entry which is preliminary data.</text>
</comment>
<sequence length="158" mass="17294">MNDESQTNPIVQVFRASIGKKLEGAPPFTEWLDGRIVSCNPGEIEMTFTVRPEMANPTGLLHGGIQAAIIDDLIGMTAATLGEEGFMLTIDLHVNFLGRVEVGRTVKARARFIRSGKRIAHAVCEILDEQGNIVARGDSNLLKTGYVPDYQKRPEDEG</sequence>